<protein>
    <submittedName>
        <fullName evidence="1">Uncharacterized protein</fullName>
    </submittedName>
</protein>
<gene>
    <name evidence="1" type="ORF">AVDCRST_MAG56-5706</name>
</gene>
<accession>A0A6J4KH55</accession>
<evidence type="ECO:0000313" key="1">
    <source>
        <dbReference type="EMBL" id="CAA9303615.1"/>
    </source>
</evidence>
<reference evidence="1" key="1">
    <citation type="submission" date="2020-02" db="EMBL/GenBank/DDBJ databases">
        <authorList>
            <person name="Meier V. D."/>
        </authorList>
    </citation>
    <scope>NUCLEOTIDE SEQUENCE</scope>
    <source>
        <strain evidence="1">AVDCRST_MAG56</strain>
    </source>
</reference>
<sequence>MAAQEEKTFVLAQLSKQLLSARPRCLDRDHREKCKQVRGGPTQ</sequence>
<dbReference type="EMBL" id="CADCTQ010000467">
    <property type="protein sequence ID" value="CAA9303615.1"/>
    <property type="molecule type" value="Genomic_DNA"/>
</dbReference>
<proteinExistence type="predicted"/>
<name>A0A6J4KH55_9SPHI</name>
<organism evidence="1">
    <name type="scientific">uncultured Cytophagales bacterium</name>
    <dbReference type="NCBI Taxonomy" id="158755"/>
    <lineage>
        <taxon>Bacteria</taxon>
        <taxon>Pseudomonadati</taxon>
        <taxon>Bacteroidota</taxon>
        <taxon>Sphingobacteriia</taxon>
        <taxon>Sphingobacteriales</taxon>
        <taxon>environmental samples</taxon>
    </lineage>
</organism>
<dbReference type="AlphaFoldDB" id="A0A6J4KH55"/>